<protein>
    <submittedName>
        <fullName evidence="2">Uncharacterized protein</fullName>
    </submittedName>
</protein>
<evidence type="ECO:0000313" key="3">
    <source>
        <dbReference type="Proteomes" id="UP001153069"/>
    </source>
</evidence>
<evidence type="ECO:0000256" key="1">
    <source>
        <dbReference type="SAM" id="MobiDB-lite"/>
    </source>
</evidence>
<feature type="compositionally biased region" description="Low complexity" evidence="1">
    <location>
        <begin position="25"/>
        <end position="36"/>
    </location>
</feature>
<keyword evidence="3" id="KW-1185">Reference proteome</keyword>
<accession>A0A9N8H253</accession>
<comment type="caution">
    <text evidence="2">The sequence shown here is derived from an EMBL/GenBank/DDBJ whole genome shotgun (WGS) entry which is preliminary data.</text>
</comment>
<evidence type="ECO:0000313" key="2">
    <source>
        <dbReference type="EMBL" id="CAB9497996.1"/>
    </source>
</evidence>
<proteinExistence type="predicted"/>
<feature type="compositionally biased region" description="Polar residues" evidence="1">
    <location>
        <begin position="1"/>
        <end position="22"/>
    </location>
</feature>
<reference evidence="2" key="1">
    <citation type="submission" date="2020-06" db="EMBL/GenBank/DDBJ databases">
        <authorList>
            <consortium name="Plant Systems Biology data submission"/>
        </authorList>
    </citation>
    <scope>NUCLEOTIDE SEQUENCE</scope>
    <source>
        <strain evidence="2">D6</strain>
    </source>
</reference>
<name>A0A9N8H253_9STRA</name>
<organism evidence="2 3">
    <name type="scientific">Seminavis robusta</name>
    <dbReference type="NCBI Taxonomy" id="568900"/>
    <lineage>
        <taxon>Eukaryota</taxon>
        <taxon>Sar</taxon>
        <taxon>Stramenopiles</taxon>
        <taxon>Ochrophyta</taxon>
        <taxon>Bacillariophyta</taxon>
        <taxon>Bacillariophyceae</taxon>
        <taxon>Bacillariophycidae</taxon>
        <taxon>Naviculales</taxon>
        <taxon>Naviculaceae</taxon>
        <taxon>Seminavis</taxon>
    </lineage>
</organism>
<feature type="compositionally biased region" description="Polar residues" evidence="1">
    <location>
        <begin position="189"/>
        <end position="207"/>
    </location>
</feature>
<dbReference type="AlphaFoldDB" id="A0A9N8H253"/>
<feature type="compositionally biased region" description="Pro residues" evidence="1">
    <location>
        <begin position="116"/>
        <end position="128"/>
    </location>
</feature>
<feature type="compositionally biased region" description="Low complexity" evidence="1">
    <location>
        <begin position="43"/>
        <end position="52"/>
    </location>
</feature>
<gene>
    <name evidence="2" type="ORF">SEMRO_30_G019390.1</name>
</gene>
<dbReference type="EMBL" id="CAICTM010000030">
    <property type="protein sequence ID" value="CAB9497996.1"/>
    <property type="molecule type" value="Genomic_DNA"/>
</dbReference>
<sequence>MGQQVSKTFCYSSSVDGTSKLSKPSRGALRAAASRSFSDDFSSKSTVSSEDSLPQQPSPEVAVASASAFFGASSANDQLGTKAPFSDSGSPLDSRQDDSLPPPPHSQSPFLVIPNTRPPTNPVKCPPAPRRDLSHASGDLEEWHEDDVQHLTRLYEQRTWQMFMLITEARKQQRYQGRGYHNGGITAGETVSNPDETRQDASASELSPNHEMIFSCDL</sequence>
<feature type="region of interest" description="Disordered" evidence="1">
    <location>
        <begin position="1"/>
        <end position="135"/>
    </location>
</feature>
<feature type="compositionally biased region" description="Low complexity" evidence="1">
    <location>
        <begin position="61"/>
        <end position="75"/>
    </location>
</feature>
<dbReference type="Proteomes" id="UP001153069">
    <property type="component" value="Unassembled WGS sequence"/>
</dbReference>
<feature type="region of interest" description="Disordered" evidence="1">
    <location>
        <begin position="178"/>
        <end position="218"/>
    </location>
</feature>